<accession>A0A3B3ZGZ0</accession>
<dbReference type="AlphaFoldDB" id="A0A3B3ZGZ0"/>
<dbReference type="STRING" id="409849.ENSPMGP00000003834"/>
<dbReference type="Ensembl" id="ENSPMGT00000004078.1">
    <property type="protein sequence ID" value="ENSPMGP00000003834.1"/>
    <property type="gene ID" value="ENSPMGG00000003286.1"/>
</dbReference>
<sequence>MSDITSKTAERSPYILVCFQECERMNTLILEIRRSLKELDL</sequence>
<evidence type="ECO:0000313" key="3">
    <source>
        <dbReference type="Proteomes" id="UP000261520"/>
    </source>
</evidence>
<dbReference type="InterPro" id="IPR041228">
    <property type="entry name" value="Dynein_C"/>
</dbReference>
<proteinExistence type="predicted"/>
<evidence type="ECO:0000259" key="1">
    <source>
        <dbReference type="Pfam" id="PF18199"/>
    </source>
</evidence>
<dbReference type="Proteomes" id="UP000261520">
    <property type="component" value="Unplaced"/>
</dbReference>
<feature type="domain" description="Dynein heavy chain C-terminal" evidence="1">
    <location>
        <begin position="6"/>
        <end position="40"/>
    </location>
</feature>
<organism evidence="2 3">
    <name type="scientific">Periophthalmus magnuspinnatus</name>
    <dbReference type="NCBI Taxonomy" id="409849"/>
    <lineage>
        <taxon>Eukaryota</taxon>
        <taxon>Metazoa</taxon>
        <taxon>Chordata</taxon>
        <taxon>Craniata</taxon>
        <taxon>Vertebrata</taxon>
        <taxon>Euteleostomi</taxon>
        <taxon>Actinopterygii</taxon>
        <taxon>Neopterygii</taxon>
        <taxon>Teleostei</taxon>
        <taxon>Neoteleostei</taxon>
        <taxon>Acanthomorphata</taxon>
        <taxon>Gobiaria</taxon>
        <taxon>Gobiiformes</taxon>
        <taxon>Gobioidei</taxon>
        <taxon>Gobiidae</taxon>
        <taxon>Oxudercinae</taxon>
        <taxon>Periophthalmus</taxon>
    </lineage>
</organism>
<dbReference type="Pfam" id="PF18199">
    <property type="entry name" value="Dynein_C"/>
    <property type="match status" value="1"/>
</dbReference>
<evidence type="ECO:0000313" key="2">
    <source>
        <dbReference type="Ensembl" id="ENSPMGP00000003834.1"/>
    </source>
</evidence>
<protein>
    <recommendedName>
        <fullName evidence="1">Dynein heavy chain C-terminal domain-containing protein</fullName>
    </recommendedName>
</protein>
<reference evidence="2" key="2">
    <citation type="submission" date="2025-09" db="UniProtKB">
        <authorList>
            <consortium name="Ensembl"/>
        </authorList>
    </citation>
    <scope>IDENTIFICATION</scope>
</reference>
<name>A0A3B3ZGZ0_9GOBI</name>
<reference evidence="2" key="1">
    <citation type="submission" date="2025-08" db="UniProtKB">
        <authorList>
            <consortium name="Ensembl"/>
        </authorList>
    </citation>
    <scope>IDENTIFICATION</scope>
</reference>
<keyword evidence="3" id="KW-1185">Reference proteome</keyword>
<dbReference type="Gene3D" id="1.20.1270.280">
    <property type="match status" value="1"/>
</dbReference>